<proteinExistence type="predicted"/>
<organism evidence="2 3">
    <name type="scientific">Tanacetum coccineum</name>
    <dbReference type="NCBI Taxonomy" id="301880"/>
    <lineage>
        <taxon>Eukaryota</taxon>
        <taxon>Viridiplantae</taxon>
        <taxon>Streptophyta</taxon>
        <taxon>Embryophyta</taxon>
        <taxon>Tracheophyta</taxon>
        <taxon>Spermatophyta</taxon>
        <taxon>Magnoliopsida</taxon>
        <taxon>eudicotyledons</taxon>
        <taxon>Gunneridae</taxon>
        <taxon>Pentapetalae</taxon>
        <taxon>asterids</taxon>
        <taxon>campanulids</taxon>
        <taxon>Asterales</taxon>
        <taxon>Asteraceae</taxon>
        <taxon>Asteroideae</taxon>
        <taxon>Anthemideae</taxon>
        <taxon>Anthemidinae</taxon>
        <taxon>Tanacetum</taxon>
    </lineage>
</organism>
<dbReference type="Proteomes" id="UP001151760">
    <property type="component" value="Unassembled WGS sequence"/>
</dbReference>
<evidence type="ECO:0000313" key="2">
    <source>
        <dbReference type="EMBL" id="GJT29233.1"/>
    </source>
</evidence>
<sequence>MSHRGKVLSPFKNVSVQILNSKHWKQVSKLEANDKSVVEPSKSDEEEPPKEVDKTNERRADDEPAKSAREKVTKNEEEEPTGVSSSQTEVTNRIACRKYFQVNECEIFTEAGDGVEIFPDGVRLYLMRRNPEVLRSFMWMILR</sequence>
<comment type="caution">
    <text evidence="2">The sequence shown here is derived from an EMBL/GenBank/DDBJ whole genome shotgun (WGS) entry which is preliminary data.</text>
</comment>
<accession>A0ABQ5CTG9</accession>
<dbReference type="EMBL" id="BQNB010014527">
    <property type="protein sequence ID" value="GJT29233.1"/>
    <property type="molecule type" value="Genomic_DNA"/>
</dbReference>
<evidence type="ECO:0000313" key="3">
    <source>
        <dbReference type="Proteomes" id="UP001151760"/>
    </source>
</evidence>
<name>A0ABQ5CTG9_9ASTR</name>
<keyword evidence="3" id="KW-1185">Reference proteome</keyword>
<evidence type="ECO:0000256" key="1">
    <source>
        <dbReference type="SAM" id="MobiDB-lite"/>
    </source>
</evidence>
<protein>
    <submittedName>
        <fullName evidence="2">Uncharacterized protein</fullName>
    </submittedName>
</protein>
<feature type="compositionally biased region" description="Basic and acidic residues" evidence="1">
    <location>
        <begin position="31"/>
        <end position="75"/>
    </location>
</feature>
<reference evidence="2" key="2">
    <citation type="submission" date="2022-01" db="EMBL/GenBank/DDBJ databases">
        <authorList>
            <person name="Yamashiro T."/>
            <person name="Shiraishi A."/>
            <person name="Satake H."/>
            <person name="Nakayama K."/>
        </authorList>
    </citation>
    <scope>NUCLEOTIDE SEQUENCE</scope>
</reference>
<feature type="region of interest" description="Disordered" evidence="1">
    <location>
        <begin position="29"/>
        <end position="89"/>
    </location>
</feature>
<gene>
    <name evidence="2" type="ORF">Tco_0909508</name>
</gene>
<reference evidence="2" key="1">
    <citation type="journal article" date="2022" name="Int. J. Mol. Sci.">
        <title>Draft Genome of Tanacetum Coccineum: Genomic Comparison of Closely Related Tanacetum-Family Plants.</title>
        <authorList>
            <person name="Yamashiro T."/>
            <person name="Shiraishi A."/>
            <person name="Nakayama K."/>
            <person name="Satake H."/>
        </authorList>
    </citation>
    <scope>NUCLEOTIDE SEQUENCE</scope>
</reference>